<dbReference type="Pfam" id="PF08378">
    <property type="entry name" value="NERD"/>
    <property type="match status" value="1"/>
</dbReference>
<dbReference type="AlphaFoldDB" id="A0A1H6RHE1"/>
<accession>A0A1H6RHE1</accession>
<organism evidence="2 3">
    <name type="scientific">Alkalibacterium gilvum</name>
    <dbReference type="NCBI Taxonomy" id="1130080"/>
    <lineage>
        <taxon>Bacteria</taxon>
        <taxon>Bacillati</taxon>
        <taxon>Bacillota</taxon>
        <taxon>Bacilli</taxon>
        <taxon>Lactobacillales</taxon>
        <taxon>Carnobacteriaceae</taxon>
        <taxon>Alkalibacterium</taxon>
    </lineage>
</organism>
<reference evidence="3" key="1">
    <citation type="submission" date="2016-10" db="EMBL/GenBank/DDBJ databases">
        <authorList>
            <person name="Varghese N."/>
            <person name="Submissions S."/>
        </authorList>
    </citation>
    <scope>NUCLEOTIDE SEQUENCE [LARGE SCALE GENOMIC DNA]</scope>
    <source>
        <strain evidence="3">DSM 25751</strain>
    </source>
</reference>
<keyword evidence="3" id="KW-1185">Reference proteome</keyword>
<protein>
    <submittedName>
        <fullName evidence="2">Nuclease-related domain-containing protein</fullName>
    </submittedName>
</protein>
<dbReference type="InterPro" id="IPR011528">
    <property type="entry name" value="NERD"/>
</dbReference>
<sequence>MKLLKERTKSKLLLGLQALDKRMHLSSSDKNYLLNLEKGYAGEALFDEIVKKHLTNDCLVMNDLLLISGGNSFQIDSLVMTTDALHIYEVKNYKGNYQFSAGQLLTLSGQEIVSPVTQISRSKTLMKDVIKEFGSGLTVKSFIVFVHPTFSLYLAKPTDPFLLPNQIEKHLNELNQHNISLTKKQRLAAEKIVREHKTEVPYQKYLPDYDLNNLKQGLFCPKCSSASLEITRGRAKCRDCSHSVATYELIIGHIMDFKLLFPDEKVTTRKICQWCGGEINSRKIRRILIKAFEKEGKTSATYYL</sequence>
<dbReference type="PROSITE" id="PS50965">
    <property type="entry name" value="NERD"/>
    <property type="match status" value="1"/>
</dbReference>
<dbReference type="Proteomes" id="UP000198564">
    <property type="component" value="Unassembled WGS sequence"/>
</dbReference>
<name>A0A1H6RHE1_9LACT</name>
<evidence type="ECO:0000313" key="3">
    <source>
        <dbReference type="Proteomes" id="UP000198564"/>
    </source>
</evidence>
<gene>
    <name evidence="2" type="ORF">SAMN04488113_102155</name>
</gene>
<proteinExistence type="predicted"/>
<dbReference type="RefSeq" id="WP_091632462.1">
    <property type="nucleotide sequence ID" value="NZ_FNYW01000002.1"/>
</dbReference>
<dbReference type="OrthoDB" id="2136191at2"/>
<feature type="domain" description="NERD" evidence="1">
    <location>
        <begin position="38"/>
        <end position="149"/>
    </location>
</feature>
<dbReference type="EMBL" id="FNYW01000002">
    <property type="protein sequence ID" value="SEI53866.1"/>
    <property type="molecule type" value="Genomic_DNA"/>
</dbReference>
<evidence type="ECO:0000259" key="1">
    <source>
        <dbReference type="PROSITE" id="PS50965"/>
    </source>
</evidence>
<dbReference type="STRING" id="1130080.SAMN04488113_102155"/>
<evidence type="ECO:0000313" key="2">
    <source>
        <dbReference type="EMBL" id="SEI53866.1"/>
    </source>
</evidence>